<dbReference type="NCBIfam" id="TIGR01414">
    <property type="entry name" value="autotrans_barl"/>
    <property type="match status" value="1"/>
</dbReference>
<dbReference type="Pfam" id="PF18883">
    <property type="entry name" value="AC_1"/>
    <property type="match status" value="1"/>
</dbReference>
<evidence type="ECO:0000259" key="2">
    <source>
        <dbReference type="PROSITE" id="PS51208"/>
    </source>
</evidence>
<keyword evidence="1" id="KW-0732">Signal</keyword>
<dbReference type="EMBL" id="BAABHY010000001">
    <property type="protein sequence ID" value="GAA5108187.1"/>
    <property type="molecule type" value="Genomic_DNA"/>
</dbReference>
<dbReference type="InterPro" id="IPR036709">
    <property type="entry name" value="Autotransporte_beta_dom_sf"/>
</dbReference>
<dbReference type="PROSITE" id="PS51208">
    <property type="entry name" value="AUTOTRANSPORTER"/>
    <property type="match status" value="1"/>
</dbReference>
<dbReference type="RefSeq" id="WP_345489472.1">
    <property type="nucleotide sequence ID" value="NZ_BAABHY010000001.1"/>
</dbReference>
<sequence length="854" mass="89819">MKCVNFVFNRLFLTAVGSTSIAFIPQAVANCVSVPANSFNYVCSGVMSSTEVLMSDQSLNVYIDSSYQNNTTDERGLILESVVGSSGNLTVVQEENSVIHASDIGVMASNSGPGVASVTTAGSISGEKGIGLQVDTTGDATGLYIEQKSGSITGYKNGIYAVNWASGKSTMISSGNITATSDGALAALYIENANSNGTDLIVEQKAGIISAGPSSTAVLAYNHGTGSTIVDISGTVIGGVGINTATGIAGKETIITIHDGGVVSGTSGTAIKDDSGNATVTLKDGAKVIGSIVLGGGSDTLNIDQGADVSGLTVLDGGSADGTTSRTDTDTDTLNLNQSLTGSSGSIGQAGNISIVNWEAINIGTKSNAALSLSGELTANDVTVDTYGTLNLASGVADANVNSNVTNRGIIDLSASSTAGSTLTINGDYTGDKGQLILNSVLGDDNSATDKLVINGNASGTTYVSVNNLGGSGAQTVEGIKVIDVTGTSSTDAFVQQGRIVAGSYEYYLGHGTASGTDNNSWYLTSKYIDNSEATIRPEAGSYLSNLVAANSLFNLRLHDRLGETQYTDLLNGEQKVTSMWLRYQYGNQKFNAGHQLNNKAHWNIVQLGGDIAQWTTNNRNRLHFGIMWGYGRSSSDSDSQLSGYRSTGTIDGYSAGVYGTWYDNDADKSGLYIDSWLLWKDFDASVNGQELNQESYNLRGLTASLESGYNIKLGQTAAYSYWLQPKGQLTWMNVDADEHREANGTHVTGKGNNWQTRFGLRATMSSSDTVNQRTHQAGQLFIEANWLYNTKPFAISMDGQQIQQDGAHNIGEIKAGLEGNIAKQTNVWFNLAYQYSDHHYSNSAVMLGLKYSF</sequence>
<dbReference type="Proteomes" id="UP001500171">
    <property type="component" value="Unassembled WGS sequence"/>
</dbReference>
<dbReference type="PANTHER" id="PTHR12338">
    <property type="entry name" value="AUTOTRANSPORTER"/>
    <property type="match status" value="1"/>
</dbReference>
<dbReference type="InterPro" id="IPR011050">
    <property type="entry name" value="Pectin_lyase_fold/virulence"/>
</dbReference>
<dbReference type="Gene3D" id="2.40.128.130">
    <property type="entry name" value="Autotransporter beta-domain"/>
    <property type="match status" value="1"/>
</dbReference>
<dbReference type="Pfam" id="PF03797">
    <property type="entry name" value="Autotransporter"/>
    <property type="match status" value="1"/>
</dbReference>
<gene>
    <name evidence="3" type="ORF">GCM10023211_10140</name>
</gene>
<accession>A0ABP9N2W0</accession>
<dbReference type="InterPro" id="IPR006315">
    <property type="entry name" value="OM_autotransptr_brl_dom"/>
</dbReference>
<proteinExistence type="predicted"/>
<dbReference type="InterPro" id="IPR005546">
    <property type="entry name" value="Autotransporte_beta"/>
</dbReference>
<dbReference type="SMART" id="SM00869">
    <property type="entry name" value="Autotransporter"/>
    <property type="match status" value="1"/>
</dbReference>
<dbReference type="PANTHER" id="PTHR12338:SF5">
    <property type="entry name" value="ANTIGEN 43-RELATED"/>
    <property type="match status" value="1"/>
</dbReference>
<comment type="caution">
    <text evidence="3">The sequence shown here is derived from an EMBL/GenBank/DDBJ whole genome shotgun (WGS) entry which is preliminary data.</text>
</comment>
<feature type="domain" description="Autotransporter" evidence="2">
    <location>
        <begin position="573"/>
        <end position="854"/>
    </location>
</feature>
<name>A0ABP9N2W0_9GAMM</name>
<evidence type="ECO:0000313" key="3">
    <source>
        <dbReference type="EMBL" id="GAA5108187.1"/>
    </source>
</evidence>
<organism evidence="3 4">
    <name type="scientific">Orbus sasakiae</name>
    <dbReference type="NCBI Taxonomy" id="1078475"/>
    <lineage>
        <taxon>Bacteria</taxon>
        <taxon>Pseudomonadati</taxon>
        <taxon>Pseudomonadota</taxon>
        <taxon>Gammaproteobacteria</taxon>
        <taxon>Orbales</taxon>
        <taxon>Orbaceae</taxon>
        <taxon>Orbus</taxon>
    </lineage>
</organism>
<dbReference type="SUPFAM" id="SSF103515">
    <property type="entry name" value="Autotransporter"/>
    <property type="match status" value="1"/>
</dbReference>
<dbReference type="SUPFAM" id="SSF51126">
    <property type="entry name" value="Pectin lyase-like"/>
    <property type="match status" value="1"/>
</dbReference>
<feature type="chain" id="PRO_5046303073" description="Autotransporter domain-containing protein" evidence="1">
    <location>
        <begin position="30"/>
        <end position="854"/>
    </location>
</feature>
<dbReference type="InterPro" id="IPR050909">
    <property type="entry name" value="Bact_Autotransporter_VF"/>
</dbReference>
<dbReference type="InterPro" id="IPR043990">
    <property type="entry name" value="AC_1"/>
</dbReference>
<keyword evidence="4" id="KW-1185">Reference proteome</keyword>
<feature type="signal peptide" evidence="1">
    <location>
        <begin position="1"/>
        <end position="29"/>
    </location>
</feature>
<dbReference type="CDD" id="cd01344">
    <property type="entry name" value="PL2_Passenger_AT"/>
    <property type="match status" value="1"/>
</dbReference>
<dbReference type="Gene3D" id="2.160.20.20">
    <property type="match status" value="1"/>
</dbReference>
<reference evidence="4" key="1">
    <citation type="journal article" date="2019" name="Int. J. Syst. Evol. Microbiol.">
        <title>The Global Catalogue of Microorganisms (GCM) 10K type strain sequencing project: providing services to taxonomists for standard genome sequencing and annotation.</title>
        <authorList>
            <consortium name="The Broad Institute Genomics Platform"/>
            <consortium name="The Broad Institute Genome Sequencing Center for Infectious Disease"/>
            <person name="Wu L."/>
            <person name="Ma J."/>
        </authorList>
    </citation>
    <scope>NUCLEOTIDE SEQUENCE [LARGE SCALE GENOMIC DNA]</scope>
    <source>
        <strain evidence="4">JCM 18050</strain>
    </source>
</reference>
<dbReference type="InterPro" id="IPR012332">
    <property type="entry name" value="Autotransporter_pectin_lyase_C"/>
</dbReference>
<evidence type="ECO:0000313" key="4">
    <source>
        <dbReference type="Proteomes" id="UP001500171"/>
    </source>
</evidence>
<protein>
    <recommendedName>
        <fullName evidence="2">Autotransporter domain-containing protein</fullName>
    </recommendedName>
</protein>
<evidence type="ECO:0000256" key="1">
    <source>
        <dbReference type="SAM" id="SignalP"/>
    </source>
</evidence>